<dbReference type="Proteomes" id="UP000015104">
    <property type="component" value="Unassembled WGS sequence"/>
</dbReference>
<feature type="domain" description="Ribosomal protein L9" evidence="6">
    <location>
        <begin position="75"/>
        <end position="120"/>
    </location>
</feature>
<keyword evidence="8" id="KW-1185">Reference proteome</keyword>
<dbReference type="GO" id="GO:0003735">
    <property type="term" value="F:structural constituent of ribosome"/>
    <property type="evidence" value="ECO:0007669"/>
    <property type="project" value="InterPro"/>
</dbReference>
<dbReference type="HOGENOM" id="CLU_1024246_0_0_1"/>
<dbReference type="OrthoDB" id="5555409at2759"/>
<dbReference type="eggNOG" id="KOG4607">
    <property type="taxonomic scope" value="Eukaryota"/>
</dbReference>
<dbReference type="Pfam" id="PF01281">
    <property type="entry name" value="Ribosomal_L9_N"/>
    <property type="match status" value="1"/>
</dbReference>
<evidence type="ECO:0000313" key="8">
    <source>
        <dbReference type="Proteomes" id="UP000015104"/>
    </source>
</evidence>
<evidence type="ECO:0000256" key="4">
    <source>
        <dbReference type="ARBA" id="ARBA00035194"/>
    </source>
</evidence>
<dbReference type="InterPro" id="IPR009027">
    <property type="entry name" value="Ribosomal_bL9/RNase_H1_N"/>
</dbReference>
<dbReference type="GO" id="GO:0006412">
    <property type="term" value="P:translation"/>
    <property type="evidence" value="ECO:0007669"/>
    <property type="project" value="InterPro"/>
</dbReference>
<sequence>MLPIRSCSLIFRRNIWKFKRYQPPLVAPENLESPYIVGPYIRDRLPEQTIFEPRVRYDDVYEFVKQTDDDPVPPMKVLLLENVPNLGVAGEILEVPGEIARYKLIPSQQATYASDLNIKLYSDLIQKCLNNPDAPSSRLSIVTTEKLKSQFILVTMSSDTSWTIEPWHIRVACRRIGLVVPEYAIKLPDKPISGPNLDYEMKDFVIQITVNKNPRETVNVRCVVHHVKEKLLTEWHRRVPRTAIIPEQQTLLDSMPKFEPYYDDDEDKATFE</sequence>
<protein>
    <recommendedName>
        <fullName evidence="4">Large ribosomal subunit protein bL9m</fullName>
    </recommendedName>
    <alternativeName>
        <fullName evidence="5">39S ribosomal protein L9, mitochondrial</fullName>
    </alternativeName>
</protein>
<dbReference type="InterPro" id="IPR020070">
    <property type="entry name" value="Ribosomal_bL9_N"/>
</dbReference>
<dbReference type="EnsemblMetazoa" id="tetur36g00500.1">
    <property type="protein sequence ID" value="tetur36g00500.1"/>
    <property type="gene ID" value="tetur36g00500"/>
</dbReference>
<keyword evidence="3" id="KW-0687">Ribonucleoprotein</keyword>
<dbReference type="PANTHER" id="PTHR21368">
    <property type="entry name" value="50S RIBOSOMAL PROTEIN L9"/>
    <property type="match status" value="1"/>
</dbReference>
<dbReference type="AlphaFoldDB" id="T1L3N4"/>
<dbReference type="STRING" id="32264.T1L3N4"/>
<evidence type="ECO:0000256" key="3">
    <source>
        <dbReference type="ARBA" id="ARBA00023274"/>
    </source>
</evidence>
<evidence type="ECO:0000313" key="7">
    <source>
        <dbReference type="EnsemblMetazoa" id="tetur36g00500.1"/>
    </source>
</evidence>
<evidence type="ECO:0000256" key="1">
    <source>
        <dbReference type="ARBA" id="ARBA00010605"/>
    </source>
</evidence>
<reference evidence="7" key="2">
    <citation type="submission" date="2015-06" db="UniProtKB">
        <authorList>
            <consortium name="EnsemblMetazoa"/>
        </authorList>
    </citation>
    <scope>IDENTIFICATION</scope>
</reference>
<dbReference type="GO" id="GO:1990904">
    <property type="term" value="C:ribonucleoprotein complex"/>
    <property type="evidence" value="ECO:0007669"/>
    <property type="project" value="UniProtKB-KW"/>
</dbReference>
<gene>
    <name evidence="7" type="primary">107369931</name>
</gene>
<dbReference type="SUPFAM" id="SSF55658">
    <property type="entry name" value="L9 N-domain-like"/>
    <property type="match status" value="1"/>
</dbReference>
<evidence type="ECO:0000256" key="5">
    <source>
        <dbReference type="ARBA" id="ARBA00035381"/>
    </source>
</evidence>
<proteinExistence type="inferred from homology"/>
<dbReference type="OMA" id="WHRREPR"/>
<keyword evidence="2" id="KW-0689">Ribosomal protein</keyword>
<comment type="similarity">
    <text evidence="1">Belongs to the bacterial ribosomal protein bL9 family.</text>
</comment>
<dbReference type="EMBL" id="CAEY01001040">
    <property type="status" value="NOT_ANNOTATED_CDS"/>
    <property type="molecule type" value="Genomic_DNA"/>
</dbReference>
<reference evidence="8" key="1">
    <citation type="submission" date="2011-08" db="EMBL/GenBank/DDBJ databases">
        <authorList>
            <person name="Rombauts S."/>
        </authorList>
    </citation>
    <scope>NUCLEOTIDE SEQUENCE</scope>
    <source>
        <strain evidence="8">London</strain>
    </source>
</reference>
<accession>T1L3N4</accession>
<dbReference type="EnsemblMetazoa" id="tetur36g00470.1">
    <property type="protein sequence ID" value="tetur36g00470.1"/>
    <property type="gene ID" value="tetur36g00470"/>
</dbReference>
<dbReference type="KEGG" id="tut:107369994"/>
<dbReference type="GO" id="GO:0005840">
    <property type="term" value="C:ribosome"/>
    <property type="evidence" value="ECO:0007669"/>
    <property type="project" value="UniProtKB-KW"/>
</dbReference>
<evidence type="ECO:0000259" key="6">
    <source>
        <dbReference type="Pfam" id="PF01281"/>
    </source>
</evidence>
<dbReference type="InterPro" id="IPR036935">
    <property type="entry name" value="Ribosomal_bL9_N_sf"/>
</dbReference>
<dbReference type="InterPro" id="IPR000244">
    <property type="entry name" value="Ribosomal_bL9"/>
</dbReference>
<dbReference type="Gene3D" id="3.40.5.10">
    <property type="entry name" value="Ribosomal protein L9, N-terminal domain"/>
    <property type="match status" value="1"/>
</dbReference>
<name>T1L3N4_TETUR</name>
<organism evidence="7 8">
    <name type="scientific">Tetranychus urticae</name>
    <name type="common">Two-spotted spider mite</name>
    <dbReference type="NCBI Taxonomy" id="32264"/>
    <lineage>
        <taxon>Eukaryota</taxon>
        <taxon>Metazoa</taxon>
        <taxon>Ecdysozoa</taxon>
        <taxon>Arthropoda</taxon>
        <taxon>Chelicerata</taxon>
        <taxon>Arachnida</taxon>
        <taxon>Acari</taxon>
        <taxon>Acariformes</taxon>
        <taxon>Trombidiformes</taxon>
        <taxon>Prostigmata</taxon>
        <taxon>Eleutherengona</taxon>
        <taxon>Raphignathae</taxon>
        <taxon>Tetranychoidea</taxon>
        <taxon>Tetranychidae</taxon>
        <taxon>Tetranychus</taxon>
    </lineage>
</organism>
<dbReference type="KEGG" id="tut:107369931"/>
<evidence type="ECO:0000256" key="2">
    <source>
        <dbReference type="ARBA" id="ARBA00022980"/>
    </source>
</evidence>